<dbReference type="Proteomes" id="UP001377168">
    <property type="component" value="Unassembled WGS sequence"/>
</dbReference>
<name>A0ACC6PNX3_9ACTN</name>
<reference evidence="1" key="1">
    <citation type="submission" date="2024-03" db="EMBL/GenBank/DDBJ databases">
        <title>Novel Streptomyces species of biotechnological and ecological value are a feature of Machair soil.</title>
        <authorList>
            <person name="Prole J.R."/>
            <person name="Goodfellow M."/>
            <person name="Allenby N."/>
            <person name="Ward A.C."/>
        </authorList>
    </citation>
    <scope>NUCLEOTIDE SEQUENCE</scope>
    <source>
        <strain evidence="1">MS2.AVA.5</strain>
    </source>
</reference>
<protein>
    <submittedName>
        <fullName evidence="1">Uncharacterized protein</fullName>
    </submittedName>
</protein>
<evidence type="ECO:0000313" key="2">
    <source>
        <dbReference type="Proteomes" id="UP001377168"/>
    </source>
</evidence>
<dbReference type="EMBL" id="JBBKAJ010000022">
    <property type="protein sequence ID" value="MEJ8632652.1"/>
    <property type="molecule type" value="Genomic_DNA"/>
</dbReference>
<keyword evidence="2" id="KW-1185">Reference proteome</keyword>
<gene>
    <name evidence="1" type="ORF">WKI67_04460</name>
</gene>
<proteinExistence type="predicted"/>
<evidence type="ECO:0000313" key="1">
    <source>
        <dbReference type="EMBL" id="MEJ8632652.1"/>
    </source>
</evidence>
<comment type="caution">
    <text evidence="1">The sequence shown here is derived from an EMBL/GenBank/DDBJ whole genome shotgun (WGS) entry which is preliminary data.</text>
</comment>
<organism evidence="1 2">
    <name type="scientific">Streptomyces achmelvichensis</name>
    <dbReference type="NCBI Taxonomy" id="3134111"/>
    <lineage>
        <taxon>Bacteria</taxon>
        <taxon>Bacillati</taxon>
        <taxon>Actinomycetota</taxon>
        <taxon>Actinomycetes</taxon>
        <taxon>Kitasatosporales</taxon>
        <taxon>Streptomycetaceae</taxon>
        <taxon>Streptomyces</taxon>
    </lineage>
</organism>
<accession>A0ACC6PNX3</accession>
<sequence>MFDLSNEFLQPLTGTIRYYRADLDHPVAGTWSIQIPLAPFSADDEYEPTTFRPGLGGPTLIETEISLDFIKLPATHLMALNQQTFDFATDFEEGFIDGSIYLLATHNRVHVTRIDFGLGGTDQITASLHAAFDFEHARTGIRNRTAELDAMLLFQLVDRLPAPQPPTNPENRHLQLGRIDNGPQD</sequence>